<dbReference type="GO" id="GO:0043531">
    <property type="term" value="F:ADP binding"/>
    <property type="evidence" value="ECO:0007669"/>
    <property type="project" value="InterPro"/>
</dbReference>
<gene>
    <name evidence="1" type="ORF">B0H16DRAFT_1428460</name>
</gene>
<reference evidence="1" key="1">
    <citation type="submission" date="2023-03" db="EMBL/GenBank/DDBJ databases">
        <title>Massive genome expansion in bonnet fungi (Mycena s.s.) driven by repeated elements and novel gene families across ecological guilds.</title>
        <authorList>
            <consortium name="Lawrence Berkeley National Laboratory"/>
            <person name="Harder C.B."/>
            <person name="Miyauchi S."/>
            <person name="Viragh M."/>
            <person name="Kuo A."/>
            <person name="Thoen E."/>
            <person name="Andreopoulos B."/>
            <person name="Lu D."/>
            <person name="Skrede I."/>
            <person name="Drula E."/>
            <person name="Henrissat B."/>
            <person name="Morin E."/>
            <person name="Kohler A."/>
            <person name="Barry K."/>
            <person name="LaButti K."/>
            <person name="Morin E."/>
            <person name="Salamov A."/>
            <person name="Lipzen A."/>
            <person name="Mereny Z."/>
            <person name="Hegedus B."/>
            <person name="Baldrian P."/>
            <person name="Stursova M."/>
            <person name="Weitz H."/>
            <person name="Taylor A."/>
            <person name="Grigoriev I.V."/>
            <person name="Nagy L.G."/>
            <person name="Martin F."/>
            <person name="Kauserud H."/>
        </authorList>
    </citation>
    <scope>NUCLEOTIDE SEQUENCE</scope>
    <source>
        <strain evidence="1">CBHHK182m</strain>
    </source>
</reference>
<protein>
    <submittedName>
        <fullName evidence="1">P-loop containing nucleoside triphosphate hydrolase protein</fullName>
    </submittedName>
</protein>
<dbReference type="Proteomes" id="UP001215598">
    <property type="component" value="Unassembled WGS sequence"/>
</dbReference>
<evidence type="ECO:0000313" key="1">
    <source>
        <dbReference type="EMBL" id="KAJ7728721.1"/>
    </source>
</evidence>
<name>A0AAD7HWH3_9AGAR</name>
<dbReference type="EMBL" id="JARKIB010000170">
    <property type="protein sequence ID" value="KAJ7728721.1"/>
    <property type="molecule type" value="Genomic_DNA"/>
</dbReference>
<keyword evidence="1" id="KW-0378">Hydrolase</keyword>
<dbReference type="Gene3D" id="3.40.50.300">
    <property type="entry name" value="P-loop containing nucleotide triphosphate hydrolases"/>
    <property type="match status" value="1"/>
</dbReference>
<proteinExistence type="predicted"/>
<sequence>MQAATKGFRGQIKGFTKSSSISAEIAGYEKRIQELISNINQITEVGVNSKAKKIEATLHAVQAMISPNPLAVQVPLNTNNCPPTTRIFQGREKILVKMKEFFESNTPQQHIYVLHGPGGAGKTHIALRFIQDSIHFTNTFFVDASTIETINIGFKNIARLQNAGKSSDNALEWLMTKREQWLLFFDNADDPRLNLNKFLPQCTHGNIIITTQNLELQVYGASSHVFDMEEDEAVALLLKSAAQKPSPTNKKDAIGIVKTLWHLPLAIVQAGAFIAKSGTLDHYLALYSQNREQLIKEQTTQSYSDYEWPMYITFQMSFDRLSASATMFLQLCSFLHQEGISEDILAEQQTTSSYPLALLGRNLSSLWNSCHSFEDLGVNRTRSHFWKSPMKS</sequence>
<accession>A0AAD7HWH3</accession>
<dbReference type="GO" id="GO:0016787">
    <property type="term" value="F:hydrolase activity"/>
    <property type="evidence" value="ECO:0007669"/>
    <property type="project" value="UniProtKB-KW"/>
</dbReference>
<keyword evidence="2" id="KW-1185">Reference proteome</keyword>
<comment type="caution">
    <text evidence="1">The sequence shown here is derived from an EMBL/GenBank/DDBJ whole genome shotgun (WGS) entry which is preliminary data.</text>
</comment>
<dbReference type="AlphaFoldDB" id="A0AAD7HWH3"/>
<dbReference type="PANTHER" id="PTHR35205">
    <property type="entry name" value="NB-ARC AND TPR DOMAIN PROTEIN"/>
    <property type="match status" value="1"/>
</dbReference>
<dbReference type="InterPro" id="IPR027417">
    <property type="entry name" value="P-loop_NTPase"/>
</dbReference>
<evidence type="ECO:0000313" key="2">
    <source>
        <dbReference type="Proteomes" id="UP001215598"/>
    </source>
</evidence>
<dbReference type="PANTHER" id="PTHR35205:SF1">
    <property type="entry name" value="ZU5 DOMAIN-CONTAINING PROTEIN"/>
    <property type="match status" value="1"/>
</dbReference>
<organism evidence="1 2">
    <name type="scientific">Mycena metata</name>
    <dbReference type="NCBI Taxonomy" id="1033252"/>
    <lineage>
        <taxon>Eukaryota</taxon>
        <taxon>Fungi</taxon>
        <taxon>Dikarya</taxon>
        <taxon>Basidiomycota</taxon>
        <taxon>Agaricomycotina</taxon>
        <taxon>Agaricomycetes</taxon>
        <taxon>Agaricomycetidae</taxon>
        <taxon>Agaricales</taxon>
        <taxon>Marasmiineae</taxon>
        <taxon>Mycenaceae</taxon>
        <taxon>Mycena</taxon>
    </lineage>
</organism>
<dbReference type="SUPFAM" id="SSF52540">
    <property type="entry name" value="P-loop containing nucleoside triphosphate hydrolases"/>
    <property type="match status" value="1"/>
</dbReference>